<reference evidence="1" key="2">
    <citation type="submission" date="2016-07" db="EMBL/GenBank/DDBJ databases">
        <authorList>
            <person name="Wan K."/>
            <person name="Booth B."/>
            <person name="Spirohn K."/>
            <person name="Hao T."/>
            <person name="Hu Y."/>
            <person name="Calderwood M."/>
            <person name="Hill D."/>
            <person name="Mohr S."/>
            <person name="Vidal M."/>
            <person name="Celniker S."/>
            <person name="Perrimon N."/>
        </authorList>
    </citation>
    <scope>NUCLEOTIDE SEQUENCE</scope>
    <source>
        <strain evidence="1">10N.222.48.A2</strain>
    </source>
</reference>
<name>A0A2N7NNF1_9VIBR</name>
<dbReference type="Proteomes" id="UP000235579">
    <property type="component" value="Unassembled WGS sequence"/>
</dbReference>
<evidence type="ECO:0000313" key="3">
    <source>
        <dbReference type="Proteomes" id="UP000235579"/>
    </source>
</evidence>
<organism evidence="1 3">
    <name type="scientific">Vibrio tasmaniensis</name>
    <dbReference type="NCBI Taxonomy" id="212663"/>
    <lineage>
        <taxon>Bacteria</taxon>
        <taxon>Pseudomonadati</taxon>
        <taxon>Pseudomonadota</taxon>
        <taxon>Gammaproteobacteria</taxon>
        <taxon>Vibrionales</taxon>
        <taxon>Vibrionaceae</taxon>
        <taxon>Vibrio</taxon>
    </lineage>
</organism>
<evidence type="ECO:0000313" key="1">
    <source>
        <dbReference type="EMBL" id="PMP17792.1"/>
    </source>
</evidence>
<dbReference type="EMBL" id="MDBP01000014">
    <property type="protein sequence ID" value="PMP17792.1"/>
    <property type="molecule type" value="Genomic_DNA"/>
</dbReference>
<accession>A0A2N7NNF1</accession>
<dbReference type="EMBL" id="SYVV01000037">
    <property type="protein sequence ID" value="TKG28997.1"/>
    <property type="molecule type" value="Genomic_DNA"/>
</dbReference>
<evidence type="ECO:0000313" key="4">
    <source>
        <dbReference type="Proteomes" id="UP000308018"/>
    </source>
</evidence>
<protein>
    <submittedName>
        <fullName evidence="1">Uncharacterized protein</fullName>
    </submittedName>
</protein>
<comment type="caution">
    <text evidence="1">The sequence shown here is derived from an EMBL/GenBank/DDBJ whole genome shotgun (WGS) entry which is preliminary data.</text>
</comment>
<proteinExistence type="predicted"/>
<reference evidence="2 4" key="4">
    <citation type="submission" date="2019-04" db="EMBL/GenBank/DDBJ databases">
        <title>A reverse ecology approach based on a biological definition of microbial populations.</title>
        <authorList>
            <person name="Arevalo P."/>
            <person name="Vaninsberghe D."/>
            <person name="Elsherbini J."/>
            <person name="Gore J."/>
            <person name="Polz M."/>
        </authorList>
    </citation>
    <scope>NUCLEOTIDE SEQUENCE [LARGE SCALE GENOMIC DNA]</scope>
    <source>
        <strain evidence="2 4">10N.222.45.A8</strain>
    </source>
</reference>
<reference evidence="1" key="3">
    <citation type="journal article" date="2018" name="Nature">
        <title>A major lineage of non-tailed dsDNA viruses as unrecognized killers of marine bacteria.</title>
        <authorList>
            <person name="Kauffman K.M."/>
            <person name="Hussain F.A."/>
            <person name="Yang J."/>
            <person name="Arevalo P."/>
            <person name="Brown J.M."/>
            <person name="Chang W.K."/>
            <person name="VanInsberghe D."/>
            <person name="Elsherbini J."/>
            <person name="Sharma R.S."/>
            <person name="Cutler M.B."/>
            <person name="Kelly L."/>
            <person name="Polz M.F."/>
        </authorList>
    </citation>
    <scope>NUCLEOTIDE SEQUENCE</scope>
    <source>
        <strain evidence="1">10N.222.48.A2</strain>
    </source>
</reference>
<evidence type="ECO:0000313" key="2">
    <source>
        <dbReference type="EMBL" id="TKG28997.1"/>
    </source>
</evidence>
<gene>
    <name evidence="1" type="ORF">BCS92_05135</name>
    <name evidence="2" type="ORF">FC057_20135</name>
</gene>
<dbReference type="AlphaFoldDB" id="A0A2N7NNF1"/>
<reference evidence="3" key="1">
    <citation type="submission" date="2016-07" db="EMBL/GenBank/DDBJ databases">
        <title>Nontailed viruses are major unrecognized killers of bacteria in the ocean.</title>
        <authorList>
            <person name="Kauffman K."/>
            <person name="Hussain F."/>
            <person name="Yang J."/>
            <person name="Arevalo P."/>
            <person name="Brown J."/>
            <person name="Cutler M."/>
            <person name="Kelly L."/>
            <person name="Polz M.F."/>
        </authorList>
    </citation>
    <scope>NUCLEOTIDE SEQUENCE [LARGE SCALE GENOMIC DNA]</scope>
    <source>
        <strain evidence="3">10N.222.48.A2</strain>
    </source>
</reference>
<sequence length="404" mass="45174">MKINTSDINIEIDKLSINTANGFGDSKRKLQQKSLIAAVNIINQHDTWLREISCKSGLDFITKSLVESLAKLHTDEGLASFANAMGWSVENSFSEFPNFLTRYESLTRWLGKGLNQEQINAMVSKGGFNDEAELFSDEVSAPLVELTDSLGCFVVNYPYGSYEHFAQTAPLKGYKLLTGQDSITGRPVLTPKGFSPLIESLPPAFDLGEVLSFNQNPSGSYEKLLLSTFISAVKPIAEFFKENESEGAYCDGVIKSSVYFYIKALKQIEVMRAIPFEPTMKSFPLESKSKAAKSNQVSLNLLCEVVPSMVTEYHAQGLFDFDIYIEYFANLLHPVTGSHHFSSVSELSSILEAESILPMTVALEFAKKFIDKNFEFTDEKERNECLVLLELQFTRNSSDRGLYF</sequence>
<dbReference type="RefSeq" id="WP_102257439.1">
    <property type="nucleotide sequence ID" value="NZ_MDBG01000173.1"/>
</dbReference>
<dbReference type="Proteomes" id="UP000308018">
    <property type="component" value="Unassembled WGS sequence"/>
</dbReference>